<dbReference type="Gene3D" id="3.30.70.100">
    <property type="match status" value="1"/>
</dbReference>
<dbReference type="InterPro" id="IPR023393">
    <property type="entry name" value="START-like_dom_sf"/>
</dbReference>
<gene>
    <name evidence="5" type="ORF">DH2020_004449</name>
</gene>
<protein>
    <recommendedName>
        <fullName evidence="4">HMA domain-containing protein</fullName>
    </recommendedName>
</protein>
<keyword evidence="6" id="KW-1185">Reference proteome</keyword>
<evidence type="ECO:0000256" key="1">
    <source>
        <dbReference type="ARBA" id="ARBA00004170"/>
    </source>
</evidence>
<dbReference type="PROSITE" id="PS50846">
    <property type="entry name" value="HMA_2"/>
    <property type="match status" value="1"/>
</dbReference>
<dbReference type="Pfam" id="PF00403">
    <property type="entry name" value="HMA"/>
    <property type="match status" value="1"/>
</dbReference>
<name>A0ABR0XPR6_REHGL</name>
<evidence type="ECO:0000313" key="5">
    <source>
        <dbReference type="EMBL" id="KAK6161068.1"/>
    </source>
</evidence>
<keyword evidence="2" id="KW-0479">Metal-binding</keyword>
<feature type="domain" description="HMA" evidence="4">
    <location>
        <begin position="83"/>
        <end position="146"/>
    </location>
</feature>
<comment type="subcellular location">
    <subcellularLocation>
        <location evidence="1">Membrane</location>
        <topology evidence="1">Peripheral membrane protein</topology>
    </subcellularLocation>
</comment>
<feature type="compositionally biased region" description="Pro residues" evidence="3">
    <location>
        <begin position="171"/>
        <end position="183"/>
    </location>
</feature>
<dbReference type="CDD" id="cd00371">
    <property type="entry name" value="HMA"/>
    <property type="match status" value="1"/>
</dbReference>
<dbReference type="InterPro" id="IPR036163">
    <property type="entry name" value="HMA_dom_sf"/>
</dbReference>
<dbReference type="SUPFAM" id="SSF55961">
    <property type="entry name" value="Bet v1-like"/>
    <property type="match status" value="1"/>
</dbReference>
<evidence type="ECO:0000313" key="6">
    <source>
        <dbReference type="Proteomes" id="UP001318860"/>
    </source>
</evidence>
<feature type="compositionally biased region" description="Low complexity" evidence="3">
    <location>
        <begin position="157"/>
        <end position="170"/>
    </location>
</feature>
<dbReference type="PANTHER" id="PTHR22814:SF320">
    <property type="entry name" value="OS01G0309800 PROTEIN"/>
    <property type="match status" value="1"/>
</dbReference>
<evidence type="ECO:0000256" key="3">
    <source>
        <dbReference type="SAM" id="MobiDB-lite"/>
    </source>
</evidence>
<dbReference type="EMBL" id="JABTTQ020000003">
    <property type="protein sequence ID" value="KAK6161068.1"/>
    <property type="molecule type" value="Genomic_DNA"/>
</dbReference>
<organism evidence="5 6">
    <name type="scientific">Rehmannia glutinosa</name>
    <name type="common">Chinese foxglove</name>
    <dbReference type="NCBI Taxonomy" id="99300"/>
    <lineage>
        <taxon>Eukaryota</taxon>
        <taxon>Viridiplantae</taxon>
        <taxon>Streptophyta</taxon>
        <taxon>Embryophyta</taxon>
        <taxon>Tracheophyta</taxon>
        <taxon>Spermatophyta</taxon>
        <taxon>Magnoliopsida</taxon>
        <taxon>eudicotyledons</taxon>
        <taxon>Gunneridae</taxon>
        <taxon>Pentapetalae</taxon>
        <taxon>asterids</taxon>
        <taxon>lamiids</taxon>
        <taxon>Lamiales</taxon>
        <taxon>Orobanchaceae</taxon>
        <taxon>Rehmannieae</taxon>
        <taxon>Rehmannia</taxon>
    </lineage>
</organism>
<dbReference type="InterPro" id="IPR006121">
    <property type="entry name" value="HMA_dom"/>
</dbReference>
<reference evidence="5 6" key="1">
    <citation type="journal article" date="2021" name="Comput. Struct. Biotechnol. J.">
        <title>De novo genome assembly of the potent medicinal plant Rehmannia glutinosa using nanopore technology.</title>
        <authorList>
            <person name="Ma L."/>
            <person name="Dong C."/>
            <person name="Song C."/>
            <person name="Wang X."/>
            <person name="Zheng X."/>
            <person name="Niu Y."/>
            <person name="Chen S."/>
            <person name="Feng W."/>
        </authorList>
    </citation>
    <scope>NUCLEOTIDE SEQUENCE [LARGE SCALE GENOMIC DNA]</scope>
    <source>
        <strain evidence="5">DH-2019</strain>
    </source>
</reference>
<dbReference type="SUPFAM" id="SSF55008">
    <property type="entry name" value="HMA, heavy metal-associated domain"/>
    <property type="match status" value="1"/>
</dbReference>
<dbReference type="Gene3D" id="3.30.530.20">
    <property type="match status" value="1"/>
</dbReference>
<sequence length="326" mass="36506">MIEGDALGDKLESIAYEIKFEPSDNGGCICKFISEYYGVGGHEVEEEEIKAGKESALGIFKVVEAYLSENPHSLMMVPEMEKPRVTEIKVRMDCNGCVQKIKKALHGITGIYDIYIDFPQQKITIIGWADPEVIIKAIKKTRKRAIICLHTEQQSDEPAQPTEPTPEGGEAPPPEPTTQPPEPTQTEATSPAEPPPENPPPEPMTSSESANATTTQSEQPSKPKEPEEIHVVHHHPPDYGYRYYAYGPNFQQGYNGQFNAYHGGPGFREEPPQPPQPVYVTHSYNTYKPSPYVTEYAYPVHHQMHIPVTTKAQLTLRLEKEELLMP</sequence>
<feature type="region of interest" description="Disordered" evidence="3">
    <location>
        <begin position="150"/>
        <end position="228"/>
    </location>
</feature>
<accession>A0ABR0XPR6</accession>
<comment type="caution">
    <text evidence="5">The sequence shown here is derived from an EMBL/GenBank/DDBJ whole genome shotgun (WGS) entry which is preliminary data.</text>
</comment>
<dbReference type="InterPro" id="IPR024949">
    <property type="entry name" value="Bet_v_I_allergen"/>
</dbReference>
<proteinExistence type="predicted"/>
<dbReference type="PROSITE" id="PS00451">
    <property type="entry name" value="PATHOGENESIS_BETVI"/>
    <property type="match status" value="1"/>
</dbReference>
<evidence type="ECO:0000256" key="2">
    <source>
        <dbReference type="ARBA" id="ARBA00022723"/>
    </source>
</evidence>
<evidence type="ECO:0000259" key="4">
    <source>
        <dbReference type="PROSITE" id="PS50846"/>
    </source>
</evidence>
<dbReference type="PANTHER" id="PTHR22814">
    <property type="entry name" value="COPPER TRANSPORT PROTEIN ATOX1-RELATED"/>
    <property type="match status" value="1"/>
</dbReference>
<feature type="compositionally biased region" description="Pro residues" evidence="3">
    <location>
        <begin position="192"/>
        <end position="203"/>
    </location>
</feature>
<dbReference type="Proteomes" id="UP001318860">
    <property type="component" value="Unassembled WGS sequence"/>
</dbReference>